<proteinExistence type="predicted"/>
<dbReference type="NCBIfam" id="TIGR01197">
    <property type="entry name" value="nramp"/>
    <property type="match status" value="1"/>
</dbReference>
<evidence type="ECO:0000256" key="7">
    <source>
        <dbReference type="SAM" id="MobiDB-lite"/>
    </source>
</evidence>
<feature type="transmembrane region" description="Helical" evidence="8">
    <location>
        <begin position="260"/>
        <end position="278"/>
    </location>
</feature>
<evidence type="ECO:0000313" key="10">
    <source>
        <dbReference type="Proteomes" id="UP000597138"/>
    </source>
</evidence>
<evidence type="ECO:0000256" key="3">
    <source>
        <dbReference type="ARBA" id="ARBA00022692"/>
    </source>
</evidence>
<protein>
    <submittedName>
        <fullName evidence="9">Membrane metal-ion transporter</fullName>
    </submittedName>
</protein>
<evidence type="ECO:0000256" key="4">
    <source>
        <dbReference type="ARBA" id="ARBA00022847"/>
    </source>
</evidence>
<evidence type="ECO:0000256" key="8">
    <source>
        <dbReference type="SAM" id="Phobius"/>
    </source>
</evidence>
<dbReference type="InterPro" id="IPR001046">
    <property type="entry name" value="NRAMP_fam"/>
</dbReference>
<evidence type="ECO:0000256" key="5">
    <source>
        <dbReference type="ARBA" id="ARBA00022989"/>
    </source>
</evidence>
<evidence type="ECO:0000313" key="9">
    <source>
        <dbReference type="EMBL" id="GGD51788.1"/>
    </source>
</evidence>
<reference evidence="10" key="1">
    <citation type="journal article" date="2019" name="Int. J. Syst. Evol. Microbiol.">
        <title>The Global Catalogue of Microorganisms (GCM) 10K type strain sequencing project: providing services to taxonomists for standard genome sequencing and annotation.</title>
        <authorList>
            <consortium name="The Broad Institute Genomics Platform"/>
            <consortium name="The Broad Institute Genome Sequencing Center for Infectious Disease"/>
            <person name="Wu L."/>
            <person name="Ma J."/>
        </authorList>
    </citation>
    <scope>NUCLEOTIDE SEQUENCE [LARGE SCALE GENOMIC DNA]</scope>
    <source>
        <strain evidence="10">CGMCC 1.11013</strain>
    </source>
</reference>
<feature type="transmembrane region" description="Helical" evidence="8">
    <location>
        <begin position="156"/>
        <end position="179"/>
    </location>
</feature>
<evidence type="ECO:0000256" key="6">
    <source>
        <dbReference type="ARBA" id="ARBA00023136"/>
    </source>
</evidence>
<gene>
    <name evidence="9" type="ORF">GCM10010985_01810</name>
</gene>
<feature type="transmembrane region" description="Helical" evidence="8">
    <location>
        <begin position="462"/>
        <end position="483"/>
    </location>
</feature>
<dbReference type="NCBIfam" id="NF001923">
    <property type="entry name" value="PRK00701.1"/>
    <property type="match status" value="1"/>
</dbReference>
<keyword evidence="10" id="KW-1185">Reference proteome</keyword>
<feature type="transmembrane region" description="Helical" evidence="8">
    <location>
        <begin position="218"/>
        <end position="240"/>
    </location>
</feature>
<dbReference type="Proteomes" id="UP000597138">
    <property type="component" value="Unassembled WGS sequence"/>
</dbReference>
<feature type="transmembrane region" description="Helical" evidence="8">
    <location>
        <begin position="397"/>
        <end position="415"/>
    </location>
</feature>
<keyword evidence="5 8" id="KW-1133">Transmembrane helix</keyword>
<keyword evidence="6 8" id="KW-0472">Membrane</keyword>
<keyword evidence="2" id="KW-0813">Transport</keyword>
<accession>A0ABQ1QYC2</accession>
<feature type="transmembrane region" description="Helical" evidence="8">
    <location>
        <begin position="421"/>
        <end position="442"/>
    </location>
</feature>
<comment type="caution">
    <text evidence="9">The sequence shown here is derived from an EMBL/GenBank/DDBJ whole genome shotgun (WGS) entry which is preliminary data.</text>
</comment>
<feature type="transmembrane region" description="Helical" evidence="8">
    <location>
        <begin position="185"/>
        <end position="206"/>
    </location>
</feature>
<feature type="region of interest" description="Disordered" evidence="7">
    <location>
        <begin position="53"/>
        <end position="73"/>
    </location>
</feature>
<comment type="subcellular location">
    <subcellularLocation>
        <location evidence="1">Membrane</location>
        <topology evidence="1">Multi-pass membrane protein</topology>
    </subcellularLocation>
</comment>
<keyword evidence="4" id="KW-0769">Symport</keyword>
<sequence length="486" mass="51066">MLASSTCVAKSVAITRNARYRGTAFPPPPECAVAPLFEANVRMNTNPSALAQLSNAKSGAPSPASGARDDRPRRARGRWYSFAGAGSLVAVGYMDPGNWATALSSGARYGYQLLFVVLLASLMGMLLQWVASRVGVVTGRDLAQLCRERYSRRTTVVLWLACEVAIIACDVAEVVGSAVALQMLFGLSLTAGVLCSAVGTFAMLALQRGGKRPLQRAVTALILFVSFCFVVQLVLAHPVWHDALMGFAPPPALLRDAGMLWLAAGVLGATVMPHNLYLHSSLVKHHAPQRDDETIGDALTGVNIDTFASLAIAFIVNASLLIVAAAVFHTSGYSQVDDLADAHRLIAPLVGSHWAGIAFATALLACGLNATVTGTLAGQAVMEGFLELKMARWARALLTRGLAIGPALAAVASFGQHGSNALLVATQVVLSLQLPLAVIPLVRFASDAGLMGRWRVARVPLALAWTCAGLIVVLNASMLWQAAVGQ</sequence>
<keyword evidence="3 8" id="KW-0812">Transmembrane</keyword>
<evidence type="ECO:0000256" key="2">
    <source>
        <dbReference type="ARBA" id="ARBA00022448"/>
    </source>
</evidence>
<name>A0ABQ1QYC2_9BURK</name>
<feature type="transmembrane region" description="Helical" evidence="8">
    <location>
        <begin position="77"/>
        <end position="94"/>
    </location>
</feature>
<feature type="transmembrane region" description="Helical" evidence="8">
    <location>
        <begin position="354"/>
        <end position="377"/>
    </location>
</feature>
<dbReference type="Pfam" id="PF01566">
    <property type="entry name" value="Nramp"/>
    <property type="match status" value="1"/>
</dbReference>
<feature type="transmembrane region" description="Helical" evidence="8">
    <location>
        <begin position="114"/>
        <end position="136"/>
    </location>
</feature>
<evidence type="ECO:0000256" key="1">
    <source>
        <dbReference type="ARBA" id="ARBA00004141"/>
    </source>
</evidence>
<feature type="transmembrane region" description="Helical" evidence="8">
    <location>
        <begin position="307"/>
        <end position="328"/>
    </location>
</feature>
<dbReference type="PRINTS" id="PR00447">
    <property type="entry name" value="NATRESASSCMP"/>
</dbReference>
<dbReference type="NCBIfam" id="NF037982">
    <property type="entry name" value="Nramp_1"/>
    <property type="match status" value="1"/>
</dbReference>
<dbReference type="EMBL" id="BMEG01000001">
    <property type="protein sequence ID" value="GGD51788.1"/>
    <property type="molecule type" value="Genomic_DNA"/>
</dbReference>
<organism evidence="9 10">
    <name type="scientific">Caballeronia grimmiae</name>
    <dbReference type="NCBI Taxonomy" id="1071679"/>
    <lineage>
        <taxon>Bacteria</taxon>
        <taxon>Pseudomonadati</taxon>
        <taxon>Pseudomonadota</taxon>
        <taxon>Betaproteobacteria</taxon>
        <taxon>Burkholderiales</taxon>
        <taxon>Burkholderiaceae</taxon>
        <taxon>Caballeronia</taxon>
    </lineage>
</organism>
<dbReference type="PANTHER" id="PTHR11706:SF33">
    <property type="entry name" value="NATURAL RESISTANCE-ASSOCIATED MACROPHAGE PROTEIN 2"/>
    <property type="match status" value="1"/>
</dbReference>
<dbReference type="PANTHER" id="PTHR11706">
    <property type="entry name" value="SOLUTE CARRIER PROTEIN FAMILY 11 MEMBER"/>
    <property type="match status" value="1"/>
</dbReference>